<evidence type="ECO:0000256" key="5">
    <source>
        <dbReference type="ARBA" id="ARBA00023315"/>
    </source>
</evidence>
<evidence type="ECO:0000256" key="6">
    <source>
        <dbReference type="ARBA" id="ARBA00023316"/>
    </source>
</evidence>
<dbReference type="GO" id="GO:0071555">
    <property type="term" value="P:cell wall organization"/>
    <property type="evidence" value="ECO:0007669"/>
    <property type="project" value="UniProtKB-KW"/>
</dbReference>
<dbReference type="Pfam" id="PF13480">
    <property type="entry name" value="Acetyltransf_6"/>
    <property type="match status" value="1"/>
</dbReference>
<keyword evidence="4" id="KW-0573">Peptidoglycan synthesis</keyword>
<comment type="similarity">
    <text evidence="1">Belongs to the FemABX family.</text>
</comment>
<dbReference type="Proteomes" id="UP000526033">
    <property type="component" value="Unassembled WGS sequence"/>
</dbReference>
<keyword evidence="5" id="KW-0012">Acyltransferase</keyword>
<dbReference type="GO" id="GO:0008360">
    <property type="term" value="P:regulation of cell shape"/>
    <property type="evidence" value="ECO:0007669"/>
    <property type="project" value="UniProtKB-KW"/>
</dbReference>
<dbReference type="PANTHER" id="PTHR36174:SF1">
    <property type="entry name" value="LIPID II:GLYCINE GLYCYLTRANSFERASE"/>
    <property type="match status" value="1"/>
</dbReference>
<reference evidence="8 9" key="1">
    <citation type="journal article" date="2020" name="Biotechnol. Biofuels">
        <title>New insights from the biogas microbiome by comprehensive genome-resolved metagenomics of nearly 1600 species originating from multiple anaerobic digesters.</title>
        <authorList>
            <person name="Campanaro S."/>
            <person name="Treu L."/>
            <person name="Rodriguez-R L.M."/>
            <person name="Kovalovszki A."/>
            <person name="Ziels R.M."/>
            <person name="Maus I."/>
            <person name="Zhu X."/>
            <person name="Kougias P.G."/>
            <person name="Basile A."/>
            <person name="Luo G."/>
            <person name="Schluter A."/>
            <person name="Konstantinidis K.T."/>
            <person name="Angelidaki I."/>
        </authorList>
    </citation>
    <scope>NUCLEOTIDE SEQUENCE [LARGE SCALE GENOMIC DNA]</scope>
    <source>
        <strain evidence="8">AS27yjCOA_165</strain>
    </source>
</reference>
<dbReference type="SUPFAM" id="SSF55729">
    <property type="entry name" value="Acyl-CoA N-acyltransferases (Nat)"/>
    <property type="match status" value="1"/>
</dbReference>
<name>A0A7X9DKB1_UNCKA</name>
<evidence type="ECO:0000256" key="3">
    <source>
        <dbReference type="ARBA" id="ARBA00022960"/>
    </source>
</evidence>
<proteinExistence type="inferred from homology"/>
<dbReference type="AlphaFoldDB" id="A0A7X9DKB1"/>
<evidence type="ECO:0000259" key="7">
    <source>
        <dbReference type="Pfam" id="PF13480"/>
    </source>
</evidence>
<evidence type="ECO:0000313" key="8">
    <source>
        <dbReference type="EMBL" id="NMB70003.1"/>
    </source>
</evidence>
<feature type="domain" description="BioF2-like acetyltransferase" evidence="7">
    <location>
        <begin position="127"/>
        <end position="254"/>
    </location>
</feature>
<keyword evidence="6" id="KW-0961">Cell wall biogenesis/degradation</keyword>
<dbReference type="GO" id="GO:0009252">
    <property type="term" value="P:peptidoglycan biosynthetic process"/>
    <property type="evidence" value="ECO:0007669"/>
    <property type="project" value="UniProtKB-KW"/>
</dbReference>
<dbReference type="Gene3D" id="3.40.630.30">
    <property type="match status" value="1"/>
</dbReference>
<evidence type="ECO:0000256" key="4">
    <source>
        <dbReference type="ARBA" id="ARBA00022984"/>
    </source>
</evidence>
<dbReference type="GO" id="GO:0016755">
    <property type="term" value="F:aminoacyltransferase activity"/>
    <property type="evidence" value="ECO:0007669"/>
    <property type="project" value="InterPro"/>
</dbReference>
<protein>
    <submittedName>
        <fullName evidence="8">Peptidoglycan bridge formation glycyltransferase FemA/FemB family protein</fullName>
    </submittedName>
</protein>
<accession>A0A7X9DKB1</accession>
<evidence type="ECO:0000256" key="2">
    <source>
        <dbReference type="ARBA" id="ARBA00022679"/>
    </source>
</evidence>
<dbReference type="InterPro" id="IPR050644">
    <property type="entry name" value="PG_Glycine_Bridge_Synth"/>
</dbReference>
<dbReference type="PANTHER" id="PTHR36174">
    <property type="entry name" value="LIPID II:GLYCINE GLYCYLTRANSFERASE"/>
    <property type="match status" value="1"/>
</dbReference>
<evidence type="ECO:0000256" key="1">
    <source>
        <dbReference type="ARBA" id="ARBA00009943"/>
    </source>
</evidence>
<dbReference type="InterPro" id="IPR003447">
    <property type="entry name" value="FEMABX"/>
</dbReference>
<comment type="caution">
    <text evidence="8">The sequence shown here is derived from an EMBL/GenBank/DDBJ whole genome shotgun (WGS) entry which is preliminary data.</text>
</comment>
<gene>
    <name evidence="8" type="ORF">GYA27_02270</name>
</gene>
<evidence type="ECO:0000313" key="9">
    <source>
        <dbReference type="Proteomes" id="UP000526033"/>
    </source>
</evidence>
<dbReference type="PROSITE" id="PS51191">
    <property type="entry name" value="FEMABX"/>
    <property type="match status" value="1"/>
</dbReference>
<sequence length="312" mass="36363">MLRHIVQSPEWAEFKSKYGTPAIEVGGVVYTKHKIPFTAGYFAYCPRVVPSDVDFEALTKSLTEQQCISVNFDVPNVLTDTNEEKQALSIFSDHKCEKSPRNQFAQSNIILDLNKSEEELLAQMHSKHRYNIQYAQKHDTVVRIAESLTDFNDFYSLFEQTAQRQKYFVRPKDYYQILWEMFKPKGMCEILTAYNKGRPLASWMFLIYDNVLYYPYGGSSEEAKNLHSSNLVAWEGIKLGRSKGCTVFDMWGASDNINDHNDTWWGFTNFKLKFGGKYIKYMDSYDMVLNEPVYRMFNFANSVRWKLLKAIA</sequence>
<dbReference type="InterPro" id="IPR038740">
    <property type="entry name" value="BioF2-like_GNAT_dom"/>
</dbReference>
<keyword evidence="2 8" id="KW-0808">Transferase</keyword>
<dbReference type="InterPro" id="IPR016181">
    <property type="entry name" value="Acyl_CoA_acyltransferase"/>
</dbReference>
<dbReference type="EMBL" id="JAAZNL010000021">
    <property type="protein sequence ID" value="NMB70003.1"/>
    <property type="molecule type" value="Genomic_DNA"/>
</dbReference>
<keyword evidence="3" id="KW-0133">Cell shape</keyword>
<organism evidence="8 9">
    <name type="scientific">candidate division WWE3 bacterium</name>
    <dbReference type="NCBI Taxonomy" id="2053526"/>
    <lineage>
        <taxon>Bacteria</taxon>
        <taxon>Katanobacteria</taxon>
    </lineage>
</organism>